<feature type="region of interest" description="Disordered" evidence="1">
    <location>
        <begin position="1"/>
        <end position="117"/>
    </location>
</feature>
<comment type="caution">
    <text evidence="2">The sequence shown here is derived from an EMBL/GenBank/DDBJ whole genome shotgun (WGS) entry which is preliminary data.</text>
</comment>
<feature type="region of interest" description="Disordered" evidence="1">
    <location>
        <begin position="166"/>
        <end position="197"/>
    </location>
</feature>
<name>A0A0N0NKG9_9EURO</name>
<dbReference type="OrthoDB" id="514070at2759"/>
<organism evidence="2 3">
    <name type="scientific">Cyphellophora attinorum</name>
    <dbReference type="NCBI Taxonomy" id="1664694"/>
    <lineage>
        <taxon>Eukaryota</taxon>
        <taxon>Fungi</taxon>
        <taxon>Dikarya</taxon>
        <taxon>Ascomycota</taxon>
        <taxon>Pezizomycotina</taxon>
        <taxon>Eurotiomycetes</taxon>
        <taxon>Chaetothyriomycetidae</taxon>
        <taxon>Chaetothyriales</taxon>
        <taxon>Cyphellophoraceae</taxon>
        <taxon>Cyphellophora</taxon>
    </lineage>
</organism>
<proteinExistence type="predicted"/>
<evidence type="ECO:0000313" key="3">
    <source>
        <dbReference type="Proteomes" id="UP000038010"/>
    </source>
</evidence>
<reference evidence="2 3" key="1">
    <citation type="submission" date="2015-06" db="EMBL/GenBank/DDBJ databases">
        <title>Draft genome of the ant-associated black yeast Phialophora attae CBS 131958.</title>
        <authorList>
            <person name="Moreno L.F."/>
            <person name="Stielow B.J."/>
            <person name="de Hoog S."/>
            <person name="Vicente V.A."/>
            <person name="Weiss V.A."/>
            <person name="de Vries M."/>
            <person name="Cruz L.M."/>
            <person name="Souza E.M."/>
        </authorList>
    </citation>
    <scope>NUCLEOTIDE SEQUENCE [LARGE SCALE GENOMIC DNA]</scope>
    <source>
        <strain evidence="2 3">CBS 131958</strain>
    </source>
</reference>
<accession>A0A0N0NKG9</accession>
<sequence length="301" mass="32567">MVSTRSKTGGASEPKQATLEEFDVKPAANAPAHQPPTPPPKESIPSDKPEEENRPRKVPKGSTPSDPVGAARRAAETRRKDPRGGAPEAQSKGKRNAANGTKKEDDASEKANERSTSKPIMINRAPVLTLWAACVACFLYPDLNWEACLSAGAAIATLCAISKGRAVGKMDPPNDDNDNKAKKKEKREKDRDDAPQNLDVMSFALPLNPKDGGRSVMMSGKPKPQSESALISKYGGKEAYSSARKAMEEGLKAWRDDEDELNRRAFGMYEKFRPGVPSGSQGWGRKGELDLEKIAQVVGKN</sequence>
<dbReference type="GeneID" id="28731969"/>
<feature type="compositionally biased region" description="Basic and acidic residues" evidence="1">
    <location>
        <begin position="73"/>
        <end position="83"/>
    </location>
</feature>
<dbReference type="Proteomes" id="UP000038010">
    <property type="component" value="Unassembled WGS sequence"/>
</dbReference>
<dbReference type="AlphaFoldDB" id="A0A0N0NKG9"/>
<feature type="compositionally biased region" description="Pro residues" evidence="1">
    <location>
        <begin position="33"/>
        <end position="42"/>
    </location>
</feature>
<feature type="compositionally biased region" description="Basic and acidic residues" evidence="1">
    <location>
        <begin position="44"/>
        <end position="55"/>
    </location>
</feature>
<dbReference type="EMBL" id="LFJN01000020">
    <property type="protein sequence ID" value="KPI38028.1"/>
    <property type="molecule type" value="Genomic_DNA"/>
</dbReference>
<evidence type="ECO:0000313" key="2">
    <source>
        <dbReference type="EMBL" id="KPI38028.1"/>
    </source>
</evidence>
<protein>
    <submittedName>
        <fullName evidence="2">Uncharacterized protein</fullName>
    </submittedName>
</protein>
<dbReference type="RefSeq" id="XP_017997991.1">
    <property type="nucleotide sequence ID" value="XM_018140100.1"/>
</dbReference>
<dbReference type="VEuPathDB" id="FungiDB:AB675_1126"/>
<keyword evidence="3" id="KW-1185">Reference proteome</keyword>
<evidence type="ECO:0000256" key="1">
    <source>
        <dbReference type="SAM" id="MobiDB-lite"/>
    </source>
</evidence>
<gene>
    <name evidence="2" type="ORF">AB675_1126</name>
</gene>
<feature type="compositionally biased region" description="Basic and acidic residues" evidence="1">
    <location>
        <begin position="101"/>
        <end position="116"/>
    </location>
</feature>